<name>A0AAW3RY46_9GAMM</name>
<dbReference type="Proteomes" id="UP000584405">
    <property type="component" value="Unassembled WGS sequence"/>
</dbReference>
<evidence type="ECO:0000313" key="1">
    <source>
        <dbReference type="EMBL" id="MBA0161510.1"/>
    </source>
</evidence>
<accession>A0AAW3RY46</accession>
<feature type="non-terminal residue" evidence="1">
    <location>
        <position position="162"/>
    </location>
</feature>
<sequence length="162" mass="16616">SVIADGALSLDGDYQGTGLLHTADTLMLRGNQLRNSGRWESRALALDGGAFNNTGTVIGERGITLELRDGLTVGGTGQLLTNGALQAQADTVTNDGFWQGNTLTLTADDVGNAGQLLGLSALTLTAKNTLSNTQTGTLLTQGVAVLNAAEASNEGEWQADSL</sequence>
<organism evidence="1 2">
    <name type="scientific">Pectobacterium versatile</name>
    <dbReference type="NCBI Taxonomy" id="2488639"/>
    <lineage>
        <taxon>Bacteria</taxon>
        <taxon>Pseudomonadati</taxon>
        <taxon>Pseudomonadota</taxon>
        <taxon>Gammaproteobacteria</taxon>
        <taxon>Enterobacterales</taxon>
        <taxon>Pectobacteriaceae</taxon>
        <taxon>Pectobacterium</taxon>
    </lineage>
</organism>
<protein>
    <recommendedName>
        <fullName evidence="3">Adhesin</fullName>
    </recommendedName>
</protein>
<evidence type="ECO:0008006" key="3">
    <source>
        <dbReference type="Google" id="ProtNLM"/>
    </source>
</evidence>
<dbReference type="EMBL" id="JACDRT010000038">
    <property type="protein sequence ID" value="MBA0161510.1"/>
    <property type="molecule type" value="Genomic_DNA"/>
</dbReference>
<dbReference type="AlphaFoldDB" id="A0AAW3RY46"/>
<comment type="caution">
    <text evidence="1">The sequence shown here is derived from an EMBL/GenBank/DDBJ whole genome shotgun (WGS) entry which is preliminary data.</text>
</comment>
<gene>
    <name evidence="1" type="ORF">H0253_22055</name>
</gene>
<proteinExistence type="predicted"/>
<feature type="non-terminal residue" evidence="1">
    <location>
        <position position="1"/>
    </location>
</feature>
<reference evidence="1 2" key="1">
    <citation type="submission" date="2020-07" db="EMBL/GenBank/DDBJ databases">
        <title>Updated taxonomy of Pectobacterium genus in the CIRM-CFBP bacterial collection: when new species reveal old endemic population.</title>
        <authorList>
            <person name="Pedron J."/>
            <person name="Barny M.A."/>
            <person name="Portier P."/>
        </authorList>
    </citation>
    <scope>NUCLEOTIDE SEQUENCE [LARGE SCALE GENOMIC DNA]</scope>
    <source>
        <strain evidence="1 2">CFBP5669</strain>
    </source>
</reference>
<evidence type="ECO:0000313" key="2">
    <source>
        <dbReference type="Proteomes" id="UP000584405"/>
    </source>
</evidence>
<dbReference type="RefSeq" id="WP_257980944.1">
    <property type="nucleotide sequence ID" value="NZ_JACDRT010000038.1"/>
</dbReference>